<dbReference type="GO" id="GO:0030288">
    <property type="term" value="C:outer membrane-bounded periplasmic space"/>
    <property type="evidence" value="ECO:0007669"/>
    <property type="project" value="TreeGrafter"/>
</dbReference>
<dbReference type="GO" id="GO:0006508">
    <property type="term" value="P:proteolysis"/>
    <property type="evidence" value="ECO:0007669"/>
    <property type="project" value="UniProtKB-KW"/>
</dbReference>
<gene>
    <name evidence="11" type="ORF">A3C16_03325</name>
</gene>
<name>A0A1G2KX34_9BACT</name>
<keyword evidence="6" id="KW-0511">Multifunctional enzyme</keyword>
<evidence type="ECO:0000256" key="4">
    <source>
        <dbReference type="ARBA" id="ARBA00022679"/>
    </source>
</evidence>
<protein>
    <recommendedName>
        <fullName evidence="7">peptidoglycan glycosyltransferase</fullName>
        <ecNumber evidence="7">2.4.99.28</ecNumber>
    </recommendedName>
</protein>
<evidence type="ECO:0000256" key="7">
    <source>
        <dbReference type="ARBA" id="ARBA00044770"/>
    </source>
</evidence>
<comment type="catalytic activity">
    <reaction evidence="8">
        <text>[GlcNAc-(1-&gt;4)-Mur2Ac(oyl-L-Ala-gamma-D-Glu-L-Lys-D-Ala-D-Ala)](n)-di-trans,octa-cis-undecaprenyl diphosphate + beta-D-GlcNAc-(1-&gt;4)-Mur2Ac(oyl-L-Ala-gamma-D-Glu-L-Lys-D-Ala-D-Ala)-di-trans,octa-cis-undecaprenyl diphosphate = [GlcNAc-(1-&gt;4)-Mur2Ac(oyl-L-Ala-gamma-D-Glu-L-Lys-D-Ala-D-Ala)](n+1)-di-trans,octa-cis-undecaprenyl diphosphate + di-trans,octa-cis-undecaprenyl diphosphate + H(+)</text>
        <dbReference type="Rhea" id="RHEA:23708"/>
        <dbReference type="Rhea" id="RHEA-COMP:9602"/>
        <dbReference type="Rhea" id="RHEA-COMP:9603"/>
        <dbReference type="ChEBI" id="CHEBI:15378"/>
        <dbReference type="ChEBI" id="CHEBI:58405"/>
        <dbReference type="ChEBI" id="CHEBI:60033"/>
        <dbReference type="ChEBI" id="CHEBI:78435"/>
        <dbReference type="EC" id="2.4.99.28"/>
    </reaction>
</comment>
<accession>A0A1G2KX34</accession>
<dbReference type="InterPro" id="IPR023346">
    <property type="entry name" value="Lysozyme-like_dom_sf"/>
</dbReference>
<keyword evidence="1" id="KW-0121">Carboxypeptidase</keyword>
<evidence type="ECO:0000259" key="10">
    <source>
        <dbReference type="Pfam" id="PF00912"/>
    </source>
</evidence>
<sequence>MGRRSKKRVGRVTAIIFIAFFALMAGTAPYARLLEKRYYGLLSPIVTDRNGTLIEITKTPRDTFSRPLNELPPTLKELLIRKEDRFFYWHPGINPFSVLRDLAGLPFSRTLRGSSTLTQQLVKVLLGNESHRTIRNKLVETWYAIALELHLSKEQILTMYANTAYFGNQAQGVEEASYYYFGAPAASLTQVQALKLLTALNAPSARFPGTDRNTAMAARLASLFDIPVDEAALEEKWVLAREERTHATVFELNSLAPPCRESCALSVDSELSENLREILRRNIASPAFETVKNGAIVVILLPSTELLAVVGSPNPASSGDGAKINMAIQPRAIGSTAKPFIYAKAFEKGARPYSLVDDREYKYEIAAGFPFYPKNFDGAYRGMVTLHEALSNSLNVPSVKTLEFVGVQSFSEFLSRDLGFMPLQPLEEYGLGIALGSLEMDLMTLSHYFTVFPNEGVLHPLTLFRNSASPYITPPMEAPIASEQRVFSRPFTQLINKILSDRETSVGQFGMKSNLNLPAKNYALKTGTSRDFHDSWTIGYTPDFLVGVWLGNSDNSPMRQITGQIGAGKIWHEAMEVVLASAYNKKTPFSYEDIQEFSISGTLEYGFPGDAYDVSRGILLENRLLLLPHDAETYLFGSTTAVPFKASGRVRWSVDGIFAGEGEALSWRPPSPGTYMIKAEQAGRTEEVSIRIASEDEL</sequence>
<dbReference type="InterPro" id="IPR050396">
    <property type="entry name" value="Glycosyltr_51/Transpeptidase"/>
</dbReference>
<evidence type="ECO:0000256" key="8">
    <source>
        <dbReference type="ARBA" id="ARBA00049902"/>
    </source>
</evidence>
<keyword evidence="5" id="KW-0378">Hydrolase</keyword>
<proteinExistence type="predicted"/>
<dbReference type="SUPFAM" id="SSF56601">
    <property type="entry name" value="beta-lactamase/transpeptidase-like"/>
    <property type="match status" value="1"/>
</dbReference>
<feature type="domain" description="Glycosyl transferase family 51" evidence="10">
    <location>
        <begin position="59"/>
        <end position="214"/>
    </location>
</feature>
<dbReference type="PANTHER" id="PTHR32282">
    <property type="entry name" value="BINDING PROTEIN TRANSPEPTIDASE, PUTATIVE-RELATED"/>
    <property type="match status" value="1"/>
</dbReference>
<dbReference type="PANTHER" id="PTHR32282:SF15">
    <property type="entry name" value="PENICILLIN-BINDING PROTEIN 1C"/>
    <property type="match status" value="1"/>
</dbReference>
<evidence type="ECO:0000313" key="11">
    <source>
        <dbReference type="EMBL" id="OHA03764.1"/>
    </source>
</evidence>
<dbReference type="InterPro" id="IPR012338">
    <property type="entry name" value="Beta-lactam/transpept-like"/>
</dbReference>
<dbReference type="Gene3D" id="1.10.3810.10">
    <property type="entry name" value="Biosynthetic peptidoglycan transglycosylase-like"/>
    <property type="match status" value="1"/>
</dbReference>
<keyword evidence="3" id="KW-0328">Glycosyltransferase</keyword>
<dbReference type="GO" id="GO:0009252">
    <property type="term" value="P:peptidoglycan biosynthetic process"/>
    <property type="evidence" value="ECO:0007669"/>
    <property type="project" value="TreeGrafter"/>
</dbReference>
<evidence type="ECO:0000256" key="3">
    <source>
        <dbReference type="ARBA" id="ARBA00022676"/>
    </source>
</evidence>
<organism evidence="11 12">
    <name type="scientific">Candidatus Sungbacteria bacterium RIFCSPHIGHO2_02_FULL_51_29</name>
    <dbReference type="NCBI Taxonomy" id="1802273"/>
    <lineage>
        <taxon>Bacteria</taxon>
        <taxon>Candidatus Sungiibacteriota</taxon>
    </lineage>
</organism>
<evidence type="ECO:0000256" key="5">
    <source>
        <dbReference type="ARBA" id="ARBA00022801"/>
    </source>
</evidence>
<dbReference type="Pfam" id="PF00912">
    <property type="entry name" value="Transgly"/>
    <property type="match status" value="1"/>
</dbReference>
<keyword evidence="4" id="KW-0808">Transferase</keyword>
<dbReference type="EMBL" id="MHQL01000009">
    <property type="protein sequence ID" value="OHA03764.1"/>
    <property type="molecule type" value="Genomic_DNA"/>
</dbReference>
<dbReference type="GO" id="GO:0008658">
    <property type="term" value="F:penicillin binding"/>
    <property type="evidence" value="ECO:0007669"/>
    <property type="project" value="InterPro"/>
</dbReference>
<evidence type="ECO:0000259" key="9">
    <source>
        <dbReference type="Pfam" id="PF00905"/>
    </source>
</evidence>
<dbReference type="GO" id="GO:0004180">
    <property type="term" value="F:carboxypeptidase activity"/>
    <property type="evidence" value="ECO:0007669"/>
    <property type="project" value="UniProtKB-KW"/>
</dbReference>
<dbReference type="Proteomes" id="UP000177811">
    <property type="component" value="Unassembled WGS sequence"/>
</dbReference>
<dbReference type="EC" id="2.4.99.28" evidence="7"/>
<dbReference type="InterPro" id="IPR001460">
    <property type="entry name" value="PCN-bd_Tpept"/>
</dbReference>
<evidence type="ECO:0000256" key="1">
    <source>
        <dbReference type="ARBA" id="ARBA00022645"/>
    </source>
</evidence>
<comment type="caution">
    <text evidence="11">The sequence shown here is derived from an EMBL/GenBank/DDBJ whole genome shotgun (WGS) entry which is preliminary data.</text>
</comment>
<evidence type="ECO:0000256" key="6">
    <source>
        <dbReference type="ARBA" id="ARBA00023268"/>
    </source>
</evidence>
<dbReference type="AlphaFoldDB" id="A0A1G2KX34"/>
<keyword evidence="2" id="KW-0645">Protease</keyword>
<dbReference type="Pfam" id="PF00905">
    <property type="entry name" value="Transpeptidase"/>
    <property type="match status" value="1"/>
</dbReference>
<feature type="domain" description="Penicillin-binding protein transpeptidase" evidence="9">
    <location>
        <begin position="297"/>
        <end position="544"/>
    </location>
</feature>
<dbReference type="InterPro" id="IPR001264">
    <property type="entry name" value="Glyco_trans_51"/>
</dbReference>
<evidence type="ECO:0000313" key="12">
    <source>
        <dbReference type="Proteomes" id="UP000177811"/>
    </source>
</evidence>
<dbReference type="InterPro" id="IPR036950">
    <property type="entry name" value="PBP_transglycosylase"/>
</dbReference>
<dbReference type="GO" id="GO:0008955">
    <property type="term" value="F:peptidoglycan glycosyltransferase activity"/>
    <property type="evidence" value="ECO:0007669"/>
    <property type="project" value="UniProtKB-EC"/>
</dbReference>
<dbReference type="SUPFAM" id="SSF53955">
    <property type="entry name" value="Lysozyme-like"/>
    <property type="match status" value="1"/>
</dbReference>
<dbReference type="Gene3D" id="3.40.710.10">
    <property type="entry name" value="DD-peptidase/beta-lactamase superfamily"/>
    <property type="match status" value="1"/>
</dbReference>
<evidence type="ECO:0000256" key="2">
    <source>
        <dbReference type="ARBA" id="ARBA00022670"/>
    </source>
</evidence>
<reference evidence="11 12" key="1">
    <citation type="journal article" date="2016" name="Nat. Commun.">
        <title>Thousands of microbial genomes shed light on interconnected biogeochemical processes in an aquifer system.</title>
        <authorList>
            <person name="Anantharaman K."/>
            <person name="Brown C.T."/>
            <person name="Hug L.A."/>
            <person name="Sharon I."/>
            <person name="Castelle C.J."/>
            <person name="Probst A.J."/>
            <person name="Thomas B.C."/>
            <person name="Singh A."/>
            <person name="Wilkins M.J."/>
            <person name="Karaoz U."/>
            <person name="Brodie E.L."/>
            <person name="Williams K.H."/>
            <person name="Hubbard S.S."/>
            <person name="Banfield J.F."/>
        </authorList>
    </citation>
    <scope>NUCLEOTIDE SEQUENCE [LARGE SCALE GENOMIC DNA]</scope>
</reference>